<dbReference type="EMBL" id="VDLU01000003">
    <property type="protein sequence ID" value="TNJ27831.1"/>
    <property type="molecule type" value="Genomic_DNA"/>
</dbReference>
<reference evidence="1 2" key="1">
    <citation type="submission" date="2019-05" db="EMBL/GenBank/DDBJ databases">
        <title>The compact genome of Giardia muris reveals important steps in the evolution of intestinal protozoan parasites.</title>
        <authorList>
            <person name="Xu F."/>
            <person name="Jimenez-Gonzalez A."/>
            <person name="Einarsson E."/>
            <person name="Astvaldsson A."/>
            <person name="Peirasmaki D."/>
            <person name="Eckmann L."/>
            <person name="Andersson J.O."/>
            <person name="Svard S.G."/>
            <person name="Jerlstrom-Hultqvist J."/>
        </authorList>
    </citation>
    <scope>NUCLEOTIDE SEQUENCE [LARGE SCALE GENOMIC DNA]</scope>
    <source>
        <strain evidence="1 2">Roberts-Thomson</strain>
    </source>
</reference>
<gene>
    <name evidence="1" type="ORF">GMRT_ee002</name>
</gene>
<keyword evidence="2" id="KW-1185">Reference proteome</keyword>
<proteinExistence type="predicted"/>
<organism evidence="1 2">
    <name type="scientific">Giardia muris</name>
    <dbReference type="NCBI Taxonomy" id="5742"/>
    <lineage>
        <taxon>Eukaryota</taxon>
        <taxon>Metamonada</taxon>
        <taxon>Diplomonadida</taxon>
        <taxon>Hexamitidae</taxon>
        <taxon>Giardiinae</taxon>
        <taxon>Giardia</taxon>
    </lineage>
</organism>
<comment type="caution">
    <text evidence="1">The sequence shown here is derived from an EMBL/GenBank/DDBJ whole genome shotgun (WGS) entry which is preliminary data.</text>
</comment>
<sequence length="84" mass="8837">MEQSVRDLCSTASGLVADALRCYQQAVDDAIFDNGASRTCSAAALASNASLEFHIEQLIADIKALQSIHGTLELLSAVANQDVV</sequence>
<dbReference type="Proteomes" id="UP000315496">
    <property type="component" value="Chromosome 3"/>
</dbReference>
<accession>A0A4Z1T5T7</accession>
<dbReference type="VEuPathDB" id="GiardiaDB:GMRT_ee002"/>
<protein>
    <submittedName>
        <fullName evidence="1">Uncharacterized protein</fullName>
    </submittedName>
</protein>
<dbReference type="AlphaFoldDB" id="A0A4Z1T5T7"/>
<name>A0A4Z1T5T7_GIAMU</name>
<evidence type="ECO:0000313" key="1">
    <source>
        <dbReference type="EMBL" id="TNJ27831.1"/>
    </source>
</evidence>
<evidence type="ECO:0000313" key="2">
    <source>
        <dbReference type="Proteomes" id="UP000315496"/>
    </source>
</evidence>